<name>A0A1J1I2X9_9DIPT</name>
<protein>
    <submittedName>
        <fullName evidence="1">CLUMA_CG006436, isoform A</fullName>
    </submittedName>
</protein>
<gene>
    <name evidence="1" type="ORF">CLUMA_CG006436</name>
</gene>
<evidence type="ECO:0000313" key="1">
    <source>
        <dbReference type="EMBL" id="CRK92721.1"/>
    </source>
</evidence>
<sequence>MYLHISLKFNSFKALNLHHYVISTTFLIKSQYKSKQILNTLTYVFRILSDVIVEGLSDNSIPEVIRSRVFSKMDL</sequence>
<evidence type="ECO:0000313" key="2">
    <source>
        <dbReference type="Proteomes" id="UP000183832"/>
    </source>
</evidence>
<dbReference type="Proteomes" id="UP000183832">
    <property type="component" value="Unassembled WGS sequence"/>
</dbReference>
<keyword evidence="2" id="KW-1185">Reference proteome</keyword>
<proteinExistence type="predicted"/>
<organism evidence="1 2">
    <name type="scientific">Clunio marinus</name>
    <dbReference type="NCBI Taxonomy" id="568069"/>
    <lineage>
        <taxon>Eukaryota</taxon>
        <taxon>Metazoa</taxon>
        <taxon>Ecdysozoa</taxon>
        <taxon>Arthropoda</taxon>
        <taxon>Hexapoda</taxon>
        <taxon>Insecta</taxon>
        <taxon>Pterygota</taxon>
        <taxon>Neoptera</taxon>
        <taxon>Endopterygota</taxon>
        <taxon>Diptera</taxon>
        <taxon>Nematocera</taxon>
        <taxon>Chironomoidea</taxon>
        <taxon>Chironomidae</taxon>
        <taxon>Clunio</taxon>
    </lineage>
</organism>
<reference evidence="1 2" key="1">
    <citation type="submission" date="2015-04" db="EMBL/GenBank/DDBJ databases">
        <authorList>
            <person name="Syromyatnikov M.Y."/>
            <person name="Popov V.N."/>
        </authorList>
    </citation>
    <scope>NUCLEOTIDE SEQUENCE [LARGE SCALE GENOMIC DNA]</scope>
</reference>
<accession>A0A1J1I2X9</accession>
<dbReference type="EMBL" id="CVRI01000035">
    <property type="protein sequence ID" value="CRK92721.1"/>
    <property type="molecule type" value="Genomic_DNA"/>
</dbReference>
<dbReference type="AlphaFoldDB" id="A0A1J1I2X9"/>